<dbReference type="HAMAP" id="MF_00016">
    <property type="entry name" value="DNA_HJ_migration_RuvB"/>
    <property type="match status" value="1"/>
</dbReference>
<evidence type="ECO:0000256" key="5">
    <source>
        <dbReference type="ARBA" id="ARBA00022840"/>
    </source>
</evidence>
<dbReference type="Gene3D" id="3.40.50.300">
    <property type="entry name" value="P-loop containing nucleotide triphosphate hydrolases"/>
    <property type="match status" value="1"/>
</dbReference>
<dbReference type="InterPro" id="IPR036388">
    <property type="entry name" value="WH-like_DNA-bd_sf"/>
</dbReference>
<feature type="domain" description="AAA+ ATPase" evidence="10">
    <location>
        <begin position="42"/>
        <end position="173"/>
    </location>
</feature>
<dbReference type="CDD" id="cd00009">
    <property type="entry name" value="AAA"/>
    <property type="match status" value="1"/>
</dbReference>
<feature type="binding site" evidence="9">
    <location>
        <position position="172"/>
    </location>
    <ligand>
        <name>ATP</name>
        <dbReference type="ChEBI" id="CHEBI:30616"/>
    </ligand>
</feature>
<comment type="function">
    <text evidence="9">The RuvA-RuvB-RuvC complex processes Holliday junction (HJ) DNA during genetic recombination and DNA repair, while the RuvA-RuvB complex plays an important role in the rescue of blocked DNA replication forks via replication fork reversal (RFR). RuvA specifically binds to HJ cruciform DNA, conferring on it an open structure. The RuvB hexamer acts as an ATP-dependent pump, pulling dsDNA into and through the RuvAB complex. RuvB forms 2 homohexamers on either side of HJ DNA bound by 1 or 2 RuvA tetramers; 4 subunits per hexamer contact DNA at a time. Coordinated motions by a converter formed by DNA-disengaged RuvB subunits stimulates ATP hydrolysis and nucleotide exchange. Immobilization of the converter enables RuvB to convert the ATP-contained energy into a lever motion, pulling 2 nucleotides of DNA out of the RuvA tetramer per ATP hydrolyzed, thus driving DNA branch migration. The RuvB motors rotate together with the DNA substrate, which together with the progressing nucleotide cycle form the mechanistic basis for DNA recombination by continuous HJ branch migration. Branch migration allows RuvC to scan DNA until it finds its consensus sequence, where it cleaves and resolves cruciform DNA.</text>
</comment>
<evidence type="ECO:0000313" key="12">
    <source>
        <dbReference type="Proteomes" id="UP000772812"/>
    </source>
</evidence>
<name>A0ABS1GIH6_9AQUI</name>
<feature type="binding site" evidence="9">
    <location>
        <position position="209"/>
    </location>
    <ligand>
        <name>ATP</name>
        <dbReference type="ChEBI" id="CHEBI:30616"/>
    </ligand>
</feature>
<feature type="region of interest" description="Head domain (RuvB-H)" evidence="9">
    <location>
        <begin position="246"/>
        <end position="318"/>
    </location>
</feature>
<reference evidence="11 12" key="1">
    <citation type="journal article" date="2021" name="Syst. Appl. Microbiol.">
        <title>Persephonella atlantica sp. nov.: How to adapt to physico-chemical gradients in high temperature hydrothermal habitats.</title>
        <authorList>
            <person name="Francois D.X."/>
            <person name="Godfroy A."/>
            <person name="Mathien C."/>
            <person name="Aube J."/>
            <person name="Cathalot C."/>
            <person name="Lesongeur F."/>
            <person name="L'Haridon S."/>
            <person name="Philippon X."/>
            <person name="Roussel E.G."/>
        </authorList>
    </citation>
    <scope>NUCLEOTIDE SEQUENCE [LARGE SCALE GENOMIC DNA]</scope>
    <source>
        <strain evidence="11 12">MO1340</strain>
    </source>
</reference>
<gene>
    <name evidence="9 11" type="primary">ruvB</name>
    <name evidence="11" type="ORF">GWK41_06650</name>
</gene>
<keyword evidence="12" id="KW-1185">Reference proteome</keyword>
<feature type="binding site" evidence="9">
    <location>
        <position position="301"/>
    </location>
    <ligand>
        <name>DNA</name>
        <dbReference type="ChEBI" id="CHEBI:16991"/>
    </ligand>
</feature>
<dbReference type="InterPro" id="IPR041445">
    <property type="entry name" value="AAA_lid_4"/>
</dbReference>
<dbReference type="InterPro" id="IPR036390">
    <property type="entry name" value="WH_DNA-bd_sf"/>
</dbReference>
<evidence type="ECO:0000256" key="9">
    <source>
        <dbReference type="HAMAP-Rule" id="MF_00016"/>
    </source>
</evidence>
<proteinExistence type="inferred from homology"/>
<evidence type="ECO:0000313" key="11">
    <source>
        <dbReference type="EMBL" id="MBK3332744.1"/>
    </source>
</evidence>
<comment type="caution">
    <text evidence="9">Lacks conserved residue(s) required for the propagation of feature annotation.</text>
</comment>
<comment type="subunit">
    <text evidence="9">Homohexamer. Forms an RuvA(8)-RuvB(12)-Holliday junction (HJ) complex. HJ DNA is sandwiched between 2 RuvA tetramers; dsDNA enters through RuvA and exits via RuvB. An RuvB hexamer assembles on each DNA strand where it exits the tetramer. Each RuvB hexamer is contacted by two RuvA subunits (via domain III) on 2 adjacent RuvB subunits; this complex drives branch migration. In the full resolvosome a probable DNA-RuvA(4)-RuvB(12)-RuvC(2) complex forms which resolves the HJ.</text>
</comment>
<evidence type="ECO:0000259" key="10">
    <source>
        <dbReference type="SMART" id="SM00382"/>
    </source>
</evidence>
<dbReference type="Pfam" id="PF17864">
    <property type="entry name" value="AAA_lid_4"/>
    <property type="match status" value="1"/>
</dbReference>
<organism evidence="11 12">
    <name type="scientific">Persephonella atlantica</name>
    <dbReference type="NCBI Taxonomy" id="2699429"/>
    <lineage>
        <taxon>Bacteria</taxon>
        <taxon>Pseudomonadati</taxon>
        <taxon>Aquificota</taxon>
        <taxon>Aquificia</taxon>
        <taxon>Aquificales</taxon>
        <taxon>Hydrogenothermaceae</taxon>
        <taxon>Persephonella</taxon>
    </lineage>
</organism>
<comment type="catalytic activity">
    <reaction evidence="9">
        <text>ATP + H2O = ADP + phosphate + H(+)</text>
        <dbReference type="Rhea" id="RHEA:13065"/>
        <dbReference type="ChEBI" id="CHEBI:15377"/>
        <dbReference type="ChEBI" id="CHEBI:15378"/>
        <dbReference type="ChEBI" id="CHEBI:30616"/>
        <dbReference type="ChEBI" id="CHEBI:43474"/>
        <dbReference type="ChEBI" id="CHEBI:456216"/>
    </reaction>
</comment>
<dbReference type="InterPro" id="IPR004605">
    <property type="entry name" value="DNA_helicase_Holl-junc_RuvB"/>
</dbReference>
<keyword evidence="3 9" id="KW-0227">DNA damage</keyword>
<evidence type="ECO:0000256" key="8">
    <source>
        <dbReference type="ARBA" id="ARBA00023204"/>
    </source>
</evidence>
<feature type="binding site" evidence="9">
    <location>
        <position position="57"/>
    </location>
    <ligand>
        <name>Mg(2+)</name>
        <dbReference type="ChEBI" id="CHEBI:18420"/>
    </ligand>
</feature>
<dbReference type="NCBIfam" id="TIGR00635">
    <property type="entry name" value="ruvB"/>
    <property type="match status" value="1"/>
</dbReference>
<dbReference type="GO" id="GO:0003678">
    <property type="term" value="F:DNA helicase activity"/>
    <property type="evidence" value="ECO:0007669"/>
    <property type="project" value="UniProtKB-EC"/>
</dbReference>
<dbReference type="SMART" id="SM00382">
    <property type="entry name" value="AAA"/>
    <property type="match status" value="1"/>
</dbReference>
<dbReference type="EC" id="3.6.4.-" evidence="9"/>
<feature type="binding site" evidence="9">
    <location>
        <position position="11"/>
    </location>
    <ligand>
        <name>ATP</name>
        <dbReference type="ChEBI" id="CHEBI:30616"/>
    </ligand>
</feature>
<dbReference type="Pfam" id="PF05496">
    <property type="entry name" value="RuvB_N"/>
    <property type="match status" value="1"/>
</dbReference>
<evidence type="ECO:0000256" key="6">
    <source>
        <dbReference type="ARBA" id="ARBA00023125"/>
    </source>
</evidence>
<keyword evidence="5 9" id="KW-0067">ATP-binding</keyword>
<evidence type="ECO:0000256" key="7">
    <source>
        <dbReference type="ARBA" id="ARBA00023172"/>
    </source>
</evidence>
<dbReference type="Gene3D" id="1.10.10.10">
    <property type="entry name" value="Winged helix-like DNA-binding domain superfamily/Winged helix DNA-binding domain"/>
    <property type="match status" value="1"/>
</dbReference>
<dbReference type="InterPro" id="IPR008824">
    <property type="entry name" value="RuvB-like_N"/>
</dbReference>
<feature type="region of interest" description="Small ATPAse domain (RuvB-S)" evidence="9">
    <location>
        <begin position="173"/>
        <end position="243"/>
    </location>
</feature>
<evidence type="ECO:0000256" key="4">
    <source>
        <dbReference type="ARBA" id="ARBA00022801"/>
    </source>
</evidence>
<comment type="caution">
    <text evidence="11">The sequence shown here is derived from an EMBL/GenBank/DDBJ whole genome shotgun (WGS) entry which is preliminary data.</text>
</comment>
<keyword evidence="11" id="KW-0347">Helicase</keyword>
<keyword evidence="7 9" id="KW-0233">DNA recombination</keyword>
<sequence>MDKEIFVDASLRPRFLKDYIGQDKVKQQIKLFIEASKRKGELLDHVLISGPPGLGKTTLAQIIANELGKNIIFTSGPVLEKKGDLAGILSSLEEGDILFIDEIHRLNSSIEEALYPAIEEFRLDIIIGKGSSSRTVSISLPKFTLIGATTRAGMLTSPLLSRFGIVLNMDYYDEDSLKQIIKRSAVIMGIEISDDAAYEIAKRSRGTPRNANRLLKRVHDYAVIHSNGIVDRDTAVNALTFLGIDEDGLDEKDRSYLDVLVNRFGCRPVGLSTISSALSESRNTVEELIEPYLLRKGYIQKTHKGRIPTEKAIKKFEK</sequence>
<dbReference type="InterPro" id="IPR008823">
    <property type="entry name" value="RuvB_wg_C"/>
</dbReference>
<dbReference type="PANTHER" id="PTHR42848">
    <property type="match status" value="1"/>
</dbReference>
<feature type="binding site" evidence="9">
    <location>
        <position position="282"/>
    </location>
    <ligand>
        <name>DNA</name>
        <dbReference type="ChEBI" id="CHEBI:16991"/>
    </ligand>
</feature>
<dbReference type="Gene3D" id="1.10.8.60">
    <property type="match status" value="1"/>
</dbReference>
<dbReference type="RefSeq" id="WP_200674158.1">
    <property type="nucleotide sequence ID" value="NZ_JAACYA010000002.1"/>
</dbReference>
<feature type="binding site" evidence="9">
    <location>
        <position position="56"/>
    </location>
    <ligand>
        <name>ATP</name>
        <dbReference type="ChEBI" id="CHEBI:30616"/>
    </ligand>
</feature>
<feature type="binding site" evidence="9">
    <location>
        <position position="162"/>
    </location>
    <ligand>
        <name>ATP</name>
        <dbReference type="ChEBI" id="CHEBI:30616"/>
    </ligand>
</feature>
<feature type="binding site" evidence="9">
    <location>
        <position position="306"/>
    </location>
    <ligand>
        <name>DNA</name>
        <dbReference type="ChEBI" id="CHEBI:16991"/>
    </ligand>
</feature>
<comment type="domain">
    <text evidence="9">Has 3 domains, the large (RuvB-L) and small ATPase (RuvB-S) domains and the C-terminal head (RuvB-H) domain. The head domain binds DNA, while the ATPase domains jointly bind ATP, ADP or are empty depending on the state of the subunit in the translocation cycle. During a single DNA translocation step the structure of each domain remains the same, but their relative positions change.</text>
</comment>
<dbReference type="Proteomes" id="UP000772812">
    <property type="component" value="Unassembled WGS sequence"/>
</dbReference>
<evidence type="ECO:0000256" key="2">
    <source>
        <dbReference type="ARBA" id="ARBA00022741"/>
    </source>
</evidence>
<keyword evidence="8 9" id="KW-0234">DNA repair</keyword>
<keyword evidence="6 9" id="KW-0238">DNA-binding</keyword>
<protein>
    <recommendedName>
        <fullName evidence="9">Holliday junction branch migration complex subunit RuvB</fullName>
        <ecNumber evidence="9">3.6.4.-</ecNumber>
    </recommendedName>
</protein>
<feature type="binding site" evidence="9">
    <location>
        <position position="58"/>
    </location>
    <ligand>
        <name>ATP</name>
        <dbReference type="ChEBI" id="CHEBI:30616"/>
    </ligand>
</feature>
<feature type="binding site" evidence="9">
    <location>
        <position position="12"/>
    </location>
    <ligand>
        <name>ATP</name>
        <dbReference type="ChEBI" id="CHEBI:30616"/>
    </ligand>
</feature>
<dbReference type="PANTHER" id="PTHR42848:SF1">
    <property type="entry name" value="HOLLIDAY JUNCTION BRANCH MIGRATION COMPLEX SUBUNIT RUVB"/>
    <property type="match status" value="1"/>
</dbReference>
<dbReference type="Pfam" id="PF05491">
    <property type="entry name" value="WHD_RuvB"/>
    <property type="match status" value="1"/>
</dbReference>
<feature type="binding site" evidence="9">
    <location>
        <position position="57"/>
    </location>
    <ligand>
        <name>ATP</name>
        <dbReference type="ChEBI" id="CHEBI:30616"/>
    </ligand>
</feature>
<dbReference type="NCBIfam" id="NF000868">
    <property type="entry name" value="PRK00080.1"/>
    <property type="match status" value="1"/>
</dbReference>
<dbReference type="GO" id="GO:0016787">
    <property type="term" value="F:hydrolase activity"/>
    <property type="evidence" value="ECO:0007669"/>
    <property type="project" value="UniProtKB-KW"/>
</dbReference>
<feature type="binding site" evidence="9">
    <location>
        <position position="53"/>
    </location>
    <ligand>
        <name>ATP</name>
        <dbReference type="ChEBI" id="CHEBI:30616"/>
    </ligand>
</feature>
<dbReference type="SUPFAM" id="SSF52540">
    <property type="entry name" value="P-loop containing nucleoside triphosphate hydrolases"/>
    <property type="match status" value="1"/>
</dbReference>
<evidence type="ECO:0000256" key="3">
    <source>
        <dbReference type="ARBA" id="ARBA00022763"/>
    </source>
</evidence>
<keyword evidence="2 9" id="KW-0547">Nucleotide-binding</keyword>
<dbReference type="InterPro" id="IPR003593">
    <property type="entry name" value="AAA+_ATPase"/>
</dbReference>
<keyword evidence="1 9" id="KW-0963">Cytoplasm</keyword>
<comment type="subcellular location">
    <subcellularLocation>
        <location evidence="9">Cytoplasm</location>
    </subcellularLocation>
</comment>
<dbReference type="EMBL" id="JAACYA010000002">
    <property type="protein sequence ID" value="MBK3332744.1"/>
    <property type="molecule type" value="Genomic_DNA"/>
</dbReference>
<comment type="similarity">
    <text evidence="9">Belongs to the RuvB family.</text>
</comment>
<keyword evidence="4 9" id="KW-0378">Hydrolase</keyword>
<dbReference type="SUPFAM" id="SSF46785">
    <property type="entry name" value="Winged helix' DNA-binding domain"/>
    <property type="match status" value="1"/>
</dbReference>
<dbReference type="InterPro" id="IPR027417">
    <property type="entry name" value="P-loop_NTPase"/>
</dbReference>
<evidence type="ECO:0000256" key="1">
    <source>
        <dbReference type="ARBA" id="ARBA00022490"/>
    </source>
</evidence>
<accession>A0ABS1GIH6</accession>